<dbReference type="SMART" id="SM01167">
    <property type="entry name" value="DUF1900"/>
    <property type="match status" value="1"/>
</dbReference>
<evidence type="ECO:0000256" key="3">
    <source>
        <dbReference type="PROSITE-ProRule" id="PRU00221"/>
    </source>
</evidence>
<dbReference type="InterPro" id="IPR015505">
    <property type="entry name" value="Coronin"/>
</dbReference>
<dbReference type="Proteomes" id="UP001628156">
    <property type="component" value="Unassembled WGS sequence"/>
</dbReference>
<dbReference type="InterPro" id="IPR015943">
    <property type="entry name" value="WD40/YVTN_repeat-like_dom_sf"/>
</dbReference>
<feature type="repeat" description="WD" evidence="3">
    <location>
        <begin position="76"/>
        <end position="110"/>
    </location>
</feature>
<feature type="domain" description="DUF1899" evidence="5">
    <location>
        <begin position="4"/>
        <end position="68"/>
    </location>
</feature>
<protein>
    <recommendedName>
        <fullName evidence="4">Coronin</fullName>
    </recommendedName>
</protein>
<dbReference type="SMART" id="SM01166">
    <property type="entry name" value="DUF1899"/>
    <property type="match status" value="1"/>
</dbReference>
<dbReference type="PROSITE" id="PS00678">
    <property type="entry name" value="WD_REPEATS_1"/>
    <property type="match status" value="2"/>
</dbReference>
<dbReference type="InterPro" id="IPR036322">
    <property type="entry name" value="WD40_repeat_dom_sf"/>
</dbReference>
<keyword evidence="7" id="KW-1185">Reference proteome</keyword>
<dbReference type="PROSITE" id="PS50294">
    <property type="entry name" value="WD_REPEATS_REGION"/>
    <property type="match status" value="2"/>
</dbReference>
<dbReference type="InterPro" id="IPR001680">
    <property type="entry name" value="WD40_rpt"/>
</dbReference>
<dbReference type="Gene3D" id="2.130.10.10">
    <property type="entry name" value="YVTN repeat-like/Quinoprotein amine dehydrogenase"/>
    <property type="match status" value="1"/>
</dbReference>
<evidence type="ECO:0000256" key="2">
    <source>
        <dbReference type="ARBA" id="ARBA00022737"/>
    </source>
</evidence>
<proteinExistence type="inferred from homology"/>
<keyword evidence="1 3" id="KW-0853">WD repeat</keyword>
<feature type="repeat" description="WD" evidence="3">
    <location>
        <begin position="126"/>
        <end position="168"/>
    </location>
</feature>
<name>A0ABQ0DCH4_9EUKA</name>
<dbReference type="SMART" id="SM00320">
    <property type="entry name" value="WD40"/>
    <property type="match status" value="3"/>
</dbReference>
<organism evidence="6 7">
    <name type="scientific">Entamoeba nuttalli</name>
    <dbReference type="NCBI Taxonomy" id="412467"/>
    <lineage>
        <taxon>Eukaryota</taxon>
        <taxon>Amoebozoa</taxon>
        <taxon>Evosea</taxon>
        <taxon>Archamoebae</taxon>
        <taxon>Mastigamoebida</taxon>
        <taxon>Entamoebidae</taxon>
        <taxon>Entamoeba</taxon>
    </lineage>
</organism>
<gene>
    <name evidence="6" type="ORF">ENUP19_0055G0011</name>
</gene>
<evidence type="ECO:0000313" key="7">
    <source>
        <dbReference type="Proteomes" id="UP001628156"/>
    </source>
</evidence>
<dbReference type="InterPro" id="IPR015048">
    <property type="entry name" value="DUF1899"/>
</dbReference>
<dbReference type="Pfam" id="PF16300">
    <property type="entry name" value="WD40_4"/>
    <property type="match status" value="1"/>
</dbReference>
<evidence type="ECO:0000256" key="4">
    <source>
        <dbReference type="RuleBase" id="RU280818"/>
    </source>
</evidence>
<dbReference type="InterPro" id="IPR019775">
    <property type="entry name" value="WD40_repeat_CS"/>
</dbReference>
<comment type="caution">
    <text evidence="6">The sequence shown here is derived from an EMBL/GenBank/DDBJ whole genome shotgun (WGS) entry which is preliminary data.</text>
</comment>
<reference evidence="6 7" key="1">
    <citation type="journal article" date="2019" name="PLoS Negl. Trop. Dis.">
        <title>Whole genome sequencing of Entamoeba nuttalli reveals mammalian host-related molecular signatures and a novel octapeptide-repeat surface protein.</title>
        <authorList>
            <person name="Tanaka M."/>
            <person name="Makiuchi T."/>
            <person name="Komiyama T."/>
            <person name="Shiina T."/>
            <person name="Osaki K."/>
            <person name="Tachibana H."/>
        </authorList>
    </citation>
    <scope>NUCLEOTIDE SEQUENCE [LARGE SCALE GENOMIC DNA]</scope>
    <source>
        <strain evidence="6 7">P19-061405</strain>
    </source>
</reference>
<keyword evidence="2 4" id="KW-0677">Repeat</keyword>
<dbReference type="Pfam" id="PF08953">
    <property type="entry name" value="DUF1899"/>
    <property type="match status" value="1"/>
</dbReference>
<dbReference type="SUPFAM" id="SSF50978">
    <property type="entry name" value="WD40 repeat-like"/>
    <property type="match status" value="1"/>
</dbReference>
<comment type="similarity">
    <text evidence="4">Belongs to the WD repeat coronin family.</text>
</comment>
<dbReference type="PROSITE" id="PS50082">
    <property type="entry name" value="WD_REPEATS_2"/>
    <property type="match status" value="2"/>
</dbReference>
<dbReference type="EMBL" id="BAAFRS010000055">
    <property type="protein sequence ID" value="GAB1220566.1"/>
    <property type="molecule type" value="Genomic_DNA"/>
</dbReference>
<dbReference type="PANTHER" id="PTHR10856">
    <property type="entry name" value="CORONIN"/>
    <property type="match status" value="1"/>
</dbReference>
<evidence type="ECO:0000259" key="5">
    <source>
        <dbReference type="SMART" id="SM01166"/>
    </source>
</evidence>
<evidence type="ECO:0000256" key="1">
    <source>
        <dbReference type="ARBA" id="ARBA00022574"/>
    </source>
</evidence>
<accession>A0ABQ0DCH4</accession>
<evidence type="ECO:0000313" key="6">
    <source>
        <dbReference type="EMBL" id="GAB1220566.1"/>
    </source>
</evidence>
<dbReference type="PANTHER" id="PTHR10856:SF0">
    <property type="entry name" value="CORONIN"/>
    <property type="match status" value="1"/>
</dbReference>
<sequence>MSGKFVRASKYRHVFGTEFKIDQQYSGTKMTKSAWDSNMIACGCRHFSMIWDVAGGGAFAVIPYTKVGKQVDVCLVSGHKGTVLDIDYNPFNDNLIASVSEDCNICIWNIPEECPAGNIHEAAQTLQGHKRKVGTCNFNPCASNVLATSSADTTIKIWDIEQGEEMFSIGGFTDIINSVAWNRVGSELVSTCKDKKIRIIDPRQQTVVSDVLAHQGSKGMRCLWMQNNEMIFTTGFSRNAEREMAFWDPRNLATPLCRHTVDNQSGVLMPFYDPDSSILYLGGKGDSGISYFEIVHEKPYFYSLNTFRGEKPQSGLGVIPKRVCNTTTCEITRFMKVTRDGVVPVSFCVPRKSEIFQDDIFPNTYAGIPVETANEWKEGTSNEPDMSFNFAPGYVPPEKPVASFNPVVKKVEAPKSDKEIREEWEQLKNRVNYLETELAKKDAQIAELQSKLAAGSQ</sequence>
<dbReference type="Pfam" id="PF00400">
    <property type="entry name" value="WD40"/>
    <property type="match status" value="3"/>
</dbReference>